<accession>F8SJP7</accession>
<dbReference type="KEGG" id="vg:26643546"/>
<proteinExistence type="predicted"/>
<dbReference type="GeneID" id="26643546"/>
<gene>
    <name evidence="1" type="primary">016</name>
</gene>
<organism evidence="1 2">
    <name type="scientific">Pseudomonas phage PhiPA3</name>
    <name type="common">Pseudomonas aeruginosa phage PhiPA3</name>
    <dbReference type="NCBI Taxonomy" id="998086"/>
    <lineage>
        <taxon>Viruses</taxon>
        <taxon>Duplodnaviria</taxon>
        <taxon>Heunggongvirae</taxon>
        <taxon>Uroviricota</taxon>
        <taxon>Caudoviricetes</taxon>
        <taxon>Chimalliviridae</taxon>
        <taxon>Miltoncavirus</taxon>
        <taxon>Miltoncavirus PhiPA3</taxon>
    </lineage>
</organism>
<dbReference type="EMBL" id="HQ630627">
    <property type="protein sequence ID" value="AEH03442.1"/>
    <property type="molecule type" value="Genomic_DNA"/>
</dbReference>
<evidence type="ECO:0000313" key="1">
    <source>
        <dbReference type="EMBL" id="AEH03442.1"/>
    </source>
</evidence>
<keyword evidence="2" id="KW-1185">Reference proteome</keyword>
<evidence type="ECO:0000313" key="2">
    <source>
        <dbReference type="Proteomes" id="UP000008388"/>
    </source>
</evidence>
<protein>
    <submittedName>
        <fullName evidence="1">Uncharacterized protein 016</fullName>
    </submittedName>
</protein>
<organismHost>
    <name type="scientific">Pseudomonas aeruginosa</name>
    <dbReference type="NCBI Taxonomy" id="287"/>
</organismHost>
<dbReference type="Proteomes" id="UP000008388">
    <property type="component" value="Segment"/>
</dbReference>
<name>F8SJP7_BPPA3</name>
<sequence length="115" mass="13082">MMRKILVSVLFALVPCVVQAEDNPDLLTQMYLDSELVYCKTGECVVVDTGETWEQPDITDGVYSIAFPENKYTEQQIADSGPFISDAWRTRIEMMERDCTPPTISQKYKDMVGCQ</sequence>
<reference evidence="1 2" key="1">
    <citation type="journal article" date="2011" name="Microbiology">
        <title>The Pseudomonas aeruginosa generalized transducing phage phiPA3 is a new member of the phiKZ-like group of 'jumbo' phages, and infects model laboratory strains and clinical isolates from cystic fibrosis patients.</title>
        <authorList>
            <person name="Monson R."/>
            <person name="Foulds I."/>
            <person name="Foweraker J."/>
            <person name="Welch M."/>
            <person name="Salmond G.P."/>
        </authorList>
    </citation>
    <scope>NUCLEOTIDE SEQUENCE [LARGE SCALE GENOMIC DNA]</scope>
</reference>
<dbReference type="RefSeq" id="YP_009217098.1">
    <property type="nucleotide sequence ID" value="NC_028999.1"/>
</dbReference>